<evidence type="ECO:0000256" key="1">
    <source>
        <dbReference type="ARBA" id="ARBA00023015"/>
    </source>
</evidence>
<keyword evidence="1" id="KW-0805">Transcription regulation</keyword>
<dbReference type="PANTHER" id="PTHR30055:SF151">
    <property type="entry name" value="TRANSCRIPTIONAL REGULATORY PROTEIN"/>
    <property type="match status" value="1"/>
</dbReference>
<evidence type="ECO:0000256" key="2">
    <source>
        <dbReference type="ARBA" id="ARBA00023125"/>
    </source>
</evidence>
<reference evidence="6 7" key="1">
    <citation type="submission" date="2020-03" db="EMBL/GenBank/DDBJ databases">
        <title>Sequencing the genomes of 1000 actinobacteria strains.</title>
        <authorList>
            <person name="Klenk H.-P."/>
        </authorList>
    </citation>
    <scope>NUCLEOTIDE SEQUENCE [LARGE SCALE GENOMIC DNA]</scope>
    <source>
        <strain evidence="6 7">DSM 45685</strain>
    </source>
</reference>
<dbReference type="SUPFAM" id="SSF46689">
    <property type="entry name" value="Homeodomain-like"/>
    <property type="match status" value="1"/>
</dbReference>
<dbReference type="InterPro" id="IPR036271">
    <property type="entry name" value="Tet_transcr_reg_TetR-rel_C_sf"/>
</dbReference>
<evidence type="ECO:0000313" key="7">
    <source>
        <dbReference type="Proteomes" id="UP000545493"/>
    </source>
</evidence>
<dbReference type="PROSITE" id="PS50977">
    <property type="entry name" value="HTH_TETR_2"/>
    <property type="match status" value="1"/>
</dbReference>
<dbReference type="Gene3D" id="1.10.10.60">
    <property type="entry name" value="Homeodomain-like"/>
    <property type="match status" value="1"/>
</dbReference>
<organism evidence="6 7">
    <name type="scientific">Saccharomonospora amisosensis</name>
    <dbReference type="NCBI Taxonomy" id="1128677"/>
    <lineage>
        <taxon>Bacteria</taxon>
        <taxon>Bacillati</taxon>
        <taxon>Actinomycetota</taxon>
        <taxon>Actinomycetes</taxon>
        <taxon>Pseudonocardiales</taxon>
        <taxon>Pseudonocardiaceae</taxon>
        <taxon>Saccharomonospora</taxon>
    </lineage>
</organism>
<feature type="domain" description="HTH tetR-type" evidence="5">
    <location>
        <begin position="6"/>
        <end position="66"/>
    </location>
</feature>
<keyword evidence="3" id="KW-0804">Transcription</keyword>
<sequence>MPRPRSLTPTQLATAALAVVDREGLGALSMRTVAKELGMGTMSLYRYVSDRDQVEALVVDLVLQAVDVSMPRGSAGRRLRVLADRARAAVSAHPAVVPLLLTHRHRSPSSRRWGEAMLTVLTEAGLTGRQRAIAFRAILGYVFGALQLEYFSPLSGPGTDALAELPVGEFPILSQTAMAAKAIPAREEFRQGLDILLRGLGV</sequence>
<dbReference type="Gene3D" id="1.10.357.10">
    <property type="entry name" value="Tetracycline Repressor, domain 2"/>
    <property type="match status" value="1"/>
</dbReference>
<gene>
    <name evidence="6" type="ORF">FHU38_001448</name>
</gene>
<proteinExistence type="predicted"/>
<accession>A0A7X5UN78</accession>
<evidence type="ECO:0000256" key="4">
    <source>
        <dbReference type="PROSITE-ProRule" id="PRU00335"/>
    </source>
</evidence>
<dbReference type="GO" id="GO:0045892">
    <property type="term" value="P:negative regulation of DNA-templated transcription"/>
    <property type="evidence" value="ECO:0007669"/>
    <property type="project" value="InterPro"/>
</dbReference>
<dbReference type="InterPro" id="IPR050109">
    <property type="entry name" value="HTH-type_TetR-like_transc_reg"/>
</dbReference>
<dbReference type="GO" id="GO:0003700">
    <property type="term" value="F:DNA-binding transcription factor activity"/>
    <property type="evidence" value="ECO:0007669"/>
    <property type="project" value="TreeGrafter"/>
</dbReference>
<protein>
    <submittedName>
        <fullName evidence="6">AcrR family transcriptional regulator</fullName>
    </submittedName>
</protein>
<dbReference type="InterPro" id="IPR009057">
    <property type="entry name" value="Homeodomain-like_sf"/>
</dbReference>
<evidence type="ECO:0000259" key="5">
    <source>
        <dbReference type="PROSITE" id="PS50977"/>
    </source>
</evidence>
<evidence type="ECO:0000313" key="6">
    <source>
        <dbReference type="EMBL" id="NIJ11104.1"/>
    </source>
</evidence>
<dbReference type="AlphaFoldDB" id="A0A7X5UN78"/>
<name>A0A7X5UN78_9PSEU</name>
<dbReference type="Proteomes" id="UP000545493">
    <property type="component" value="Unassembled WGS sequence"/>
</dbReference>
<dbReference type="GO" id="GO:0000976">
    <property type="term" value="F:transcription cis-regulatory region binding"/>
    <property type="evidence" value="ECO:0007669"/>
    <property type="project" value="TreeGrafter"/>
</dbReference>
<dbReference type="SUPFAM" id="SSF48498">
    <property type="entry name" value="Tetracyclin repressor-like, C-terminal domain"/>
    <property type="match status" value="1"/>
</dbReference>
<comment type="caution">
    <text evidence="6">The sequence shown here is derived from an EMBL/GenBank/DDBJ whole genome shotgun (WGS) entry which is preliminary data.</text>
</comment>
<feature type="DNA-binding region" description="H-T-H motif" evidence="4">
    <location>
        <begin position="29"/>
        <end position="48"/>
    </location>
</feature>
<dbReference type="PANTHER" id="PTHR30055">
    <property type="entry name" value="HTH-TYPE TRANSCRIPTIONAL REGULATOR RUTR"/>
    <property type="match status" value="1"/>
</dbReference>
<keyword evidence="7" id="KW-1185">Reference proteome</keyword>
<evidence type="ECO:0000256" key="3">
    <source>
        <dbReference type="ARBA" id="ARBA00023163"/>
    </source>
</evidence>
<dbReference type="Pfam" id="PF00440">
    <property type="entry name" value="TetR_N"/>
    <property type="match status" value="1"/>
</dbReference>
<dbReference type="InterPro" id="IPR004111">
    <property type="entry name" value="Repressor_TetR_C"/>
</dbReference>
<dbReference type="EMBL" id="JAAOYM010000001">
    <property type="protein sequence ID" value="NIJ11104.1"/>
    <property type="molecule type" value="Genomic_DNA"/>
</dbReference>
<dbReference type="RefSeq" id="WP_167167948.1">
    <property type="nucleotide sequence ID" value="NZ_JAAOYM010000001.1"/>
</dbReference>
<keyword evidence="2 4" id="KW-0238">DNA-binding</keyword>
<dbReference type="Pfam" id="PF02909">
    <property type="entry name" value="TetR_C_1"/>
    <property type="match status" value="1"/>
</dbReference>
<dbReference type="InterPro" id="IPR001647">
    <property type="entry name" value="HTH_TetR"/>
</dbReference>